<accession>A0ACC3DL87</accession>
<sequence length="239" mass="27135">MSNISQVQQLNGVAARQNNLISRRLDSINTSEAYSYRIEDDLDALLDDDLEVRFRNLESYFNSHFFRWNGIETILPNDFMLYTGAVLKKTVAAFRLSRGPGIVDEEGLGFELDVADWKVQQVYFASLILPDPAHREVLRKLPQLPNDEDYDGAKLAWLMKTPSEELLAIVEGLHKLLTVYTSAGETTFHDDFSLDHAEMIQDCVAELKLRSGLDWTVIDARTCAARELAWNIVGKPLLE</sequence>
<proteinExistence type="predicted"/>
<keyword evidence="2" id="KW-1185">Reference proteome</keyword>
<name>A0ACC3DL87_9PEZI</name>
<dbReference type="Proteomes" id="UP001186974">
    <property type="component" value="Unassembled WGS sequence"/>
</dbReference>
<evidence type="ECO:0000313" key="1">
    <source>
        <dbReference type="EMBL" id="KAK3077267.1"/>
    </source>
</evidence>
<protein>
    <submittedName>
        <fullName evidence="1">Uncharacterized protein</fullName>
    </submittedName>
</protein>
<evidence type="ECO:0000313" key="2">
    <source>
        <dbReference type="Proteomes" id="UP001186974"/>
    </source>
</evidence>
<gene>
    <name evidence="1" type="ORF">LTS18_010774</name>
</gene>
<organism evidence="1 2">
    <name type="scientific">Coniosporium uncinatum</name>
    <dbReference type="NCBI Taxonomy" id="93489"/>
    <lineage>
        <taxon>Eukaryota</taxon>
        <taxon>Fungi</taxon>
        <taxon>Dikarya</taxon>
        <taxon>Ascomycota</taxon>
        <taxon>Pezizomycotina</taxon>
        <taxon>Dothideomycetes</taxon>
        <taxon>Dothideomycetes incertae sedis</taxon>
        <taxon>Coniosporium</taxon>
    </lineage>
</organism>
<reference evidence="1" key="1">
    <citation type="submission" date="2024-09" db="EMBL/GenBank/DDBJ databases">
        <title>Black Yeasts Isolated from many extreme environments.</title>
        <authorList>
            <person name="Coleine C."/>
            <person name="Stajich J.E."/>
            <person name="Selbmann L."/>
        </authorList>
    </citation>
    <scope>NUCLEOTIDE SEQUENCE</scope>
    <source>
        <strain evidence="1">CCFEE 5737</strain>
    </source>
</reference>
<dbReference type="EMBL" id="JAWDJW010003039">
    <property type="protein sequence ID" value="KAK3077267.1"/>
    <property type="molecule type" value="Genomic_DNA"/>
</dbReference>
<comment type="caution">
    <text evidence="1">The sequence shown here is derived from an EMBL/GenBank/DDBJ whole genome shotgun (WGS) entry which is preliminary data.</text>
</comment>